<evidence type="ECO:0000259" key="1">
    <source>
        <dbReference type="PROSITE" id="PS50280"/>
    </source>
</evidence>
<dbReference type="SUPFAM" id="SSF82199">
    <property type="entry name" value="SET domain"/>
    <property type="match status" value="1"/>
</dbReference>
<gene>
    <name evidence="2" type="ORF">B0A55_09894</name>
</gene>
<organism evidence="2 3">
    <name type="scientific">Friedmanniomyces simplex</name>
    <dbReference type="NCBI Taxonomy" id="329884"/>
    <lineage>
        <taxon>Eukaryota</taxon>
        <taxon>Fungi</taxon>
        <taxon>Dikarya</taxon>
        <taxon>Ascomycota</taxon>
        <taxon>Pezizomycotina</taxon>
        <taxon>Dothideomycetes</taxon>
        <taxon>Dothideomycetidae</taxon>
        <taxon>Mycosphaerellales</taxon>
        <taxon>Teratosphaeriaceae</taxon>
        <taxon>Friedmanniomyces</taxon>
    </lineage>
</organism>
<dbReference type="AlphaFoldDB" id="A0A4U0WP57"/>
<feature type="non-terminal residue" evidence="2">
    <location>
        <position position="1"/>
    </location>
</feature>
<dbReference type="CDD" id="cd20071">
    <property type="entry name" value="SET_SMYD"/>
    <property type="match status" value="1"/>
</dbReference>
<comment type="caution">
    <text evidence="2">The sequence shown here is derived from an EMBL/GenBank/DDBJ whole genome shotgun (WGS) entry which is preliminary data.</text>
</comment>
<protein>
    <recommendedName>
        <fullName evidence="1">SET domain-containing protein</fullName>
    </recommendedName>
</protein>
<dbReference type="OrthoDB" id="265717at2759"/>
<dbReference type="PROSITE" id="PS50280">
    <property type="entry name" value="SET"/>
    <property type="match status" value="1"/>
</dbReference>
<dbReference type="InterPro" id="IPR053185">
    <property type="entry name" value="SET_domain_protein"/>
</dbReference>
<dbReference type="InterPro" id="IPR001214">
    <property type="entry name" value="SET_dom"/>
</dbReference>
<proteinExistence type="predicted"/>
<dbReference type="EMBL" id="NAJQ01000838">
    <property type="protein sequence ID" value="TKA64448.1"/>
    <property type="molecule type" value="Genomic_DNA"/>
</dbReference>
<dbReference type="Gene3D" id="2.170.270.10">
    <property type="entry name" value="SET domain"/>
    <property type="match status" value="1"/>
</dbReference>
<dbReference type="STRING" id="329884.A0A4U0WP57"/>
<dbReference type="InterPro" id="IPR046341">
    <property type="entry name" value="SET_dom_sf"/>
</dbReference>
<name>A0A4U0WP57_9PEZI</name>
<dbReference type="Proteomes" id="UP000309340">
    <property type="component" value="Unassembled WGS sequence"/>
</dbReference>
<keyword evidence="3" id="KW-1185">Reference proteome</keyword>
<dbReference type="PANTHER" id="PTHR47332">
    <property type="entry name" value="SET DOMAIN-CONTAINING PROTEIN 5"/>
    <property type="match status" value="1"/>
</dbReference>
<evidence type="ECO:0000313" key="2">
    <source>
        <dbReference type="EMBL" id="TKA64448.1"/>
    </source>
</evidence>
<dbReference type="Pfam" id="PF00856">
    <property type="entry name" value="SET"/>
    <property type="match status" value="1"/>
</dbReference>
<accession>A0A4U0WP57</accession>
<feature type="domain" description="SET" evidence="1">
    <location>
        <begin position="1"/>
        <end position="114"/>
    </location>
</feature>
<sequence length="173" mass="19532">DQFDAYTSLHYNTRSVNSSMRAAIRTYRISKQYTGNARKTAVNEYITKAAILNTNCVAMGKDGKLGSGIFLHFSRANHSCTPNVENCFNTITGCEMLHAVRKIARGEEITVTYTDQLHRPAEVRQYALRKWEFECECEACEGLKATATSEVLLVAEEEWVQRERRAGEARAKA</sequence>
<reference evidence="2 3" key="1">
    <citation type="submission" date="2017-03" db="EMBL/GenBank/DDBJ databases">
        <title>Genomes of endolithic fungi from Antarctica.</title>
        <authorList>
            <person name="Coleine C."/>
            <person name="Masonjones S."/>
            <person name="Stajich J.E."/>
        </authorList>
    </citation>
    <scope>NUCLEOTIDE SEQUENCE [LARGE SCALE GENOMIC DNA]</scope>
    <source>
        <strain evidence="2 3">CCFEE 5184</strain>
    </source>
</reference>
<evidence type="ECO:0000313" key="3">
    <source>
        <dbReference type="Proteomes" id="UP000309340"/>
    </source>
</evidence>
<dbReference type="PANTHER" id="PTHR47332:SF2">
    <property type="entry name" value="SET-6"/>
    <property type="match status" value="1"/>
</dbReference>